<evidence type="ECO:0000313" key="3">
    <source>
        <dbReference type="EMBL" id="CAD2154958.1"/>
    </source>
</evidence>
<proteinExistence type="predicted"/>
<dbReference type="Proteomes" id="UP000580250">
    <property type="component" value="Unassembled WGS sequence"/>
</dbReference>
<evidence type="ECO:0000256" key="1">
    <source>
        <dbReference type="SAM" id="MobiDB-lite"/>
    </source>
</evidence>
<gene>
    <name evidence="3" type="ORF">MENT_LOCUS11699</name>
</gene>
<protein>
    <submittedName>
        <fullName evidence="3">Uncharacterized protein</fullName>
    </submittedName>
</protein>
<feature type="chain" id="PRO_5028348889" evidence="2">
    <location>
        <begin position="23"/>
        <end position="285"/>
    </location>
</feature>
<name>A0A6V7UDQ6_MELEN</name>
<dbReference type="EMBL" id="CAJEWN010000057">
    <property type="protein sequence ID" value="CAD2154958.1"/>
    <property type="molecule type" value="Genomic_DNA"/>
</dbReference>
<accession>A0A6V7UDQ6</accession>
<keyword evidence="2" id="KW-0732">Signal</keyword>
<evidence type="ECO:0000256" key="2">
    <source>
        <dbReference type="SAM" id="SignalP"/>
    </source>
</evidence>
<organism evidence="3 4">
    <name type="scientific">Meloidogyne enterolobii</name>
    <name type="common">Root-knot nematode worm</name>
    <name type="synonym">Meloidogyne mayaguensis</name>
    <dbReference type="NCBI Taxonomy" id="390850"/>
    <lineage>
        <taxon>Eukaryota</taxon>
        <taxon>Metazoa</taxon>
        <taxon>Ecdysozoa</taxon>
        <taxon>Nematoda</taxon>
        <taxon>Chromadorea</taxon>
        <taxon>Rhabditida</taxon>
        <taxon>Tylenchina</taxon>
        <taxon>Tylenchomorpha</taxon>
        <taxon>Tylenchoidea</taxon>
        <taxon>Meloidogynidae</taxon>
        <taxon>Meloidogyninae</taxon>
        <taxon>Meloidogyne</taxon>
    </lineage>
</organism>
<dbReference type="AlphaFoldDB" id="A0A6V7UDQ6"/>
<evidence type="ECO:0000313" key="4">
    <source>
        <dbReference type="Proteomes" id="UP000580250"/>
    </source>
</evidence>
<reference evidence="3 4" key="1">
    <citation type="submission" date="2020-08" db="EMBL/GenBank/DDBJ databases">
        <authorList>
            <person name="Koutsovoulos G."/>
            <person name="Danchin GJ E."/>
        </authorList>
    </citation>
    <scope>NUCLEOTIDE SEQUENCE [LARGE SCALE GENOMIC DNA]</scope>
</reference>
<feature type="region of interest" description="Disordered" evidence="1">
    <location>
        <begin position="115"/>
        <end position="201"/>
    </location>
</feature>
<feature type="compositionally biased region" description="Basic and acidic residues" evidence="1">
    <location>
        <begin position="123"/>
        <end position="132"/>
    </location>
</feature>
<sequence length="285" mass="31326">MSLSLYCIIFIISASLLPESVAVEKCTVSIDKNVLKSDNNNSHVQLIFKNMGQNPICFVKFSVLLPKGCVVTSNRNIKKDGKNYTINVRIEPGNSYKDTCLGFNGTGIPNFKVISTKKCGTPKPKDDNKNQCKLETTPKSLKEIPSINKPTVPSQTKSNGIPTQQTQEINTPTPSSLNNNTNNQPQPTQNNNNINLPKPLRHQGELPFESVINYFTGIDKIGGDNMVITQLYTKNETGIKMYNLSGVFDEVMNKPMNDGILTFYTTGDGGACGIDTSDVCFSFLI</sequence>
<feature type="compositionally biased region" description="Low complexity" evidence="1">
    <location>
        <begin position="169"/>
        <end position="197"/>
    </location>
</feature>
<comment type="caution">
    <text evidence="3">The sequence shown here is derived from an EMBL/GenBank/DDBJ whole genome shotgun (WGS) entry which is preliminary data.</text>
</comment>
<feature type="compositionally biased region" description="Polar residues" evidence="1">
    <location>
        <begin position="148"/>
        <end position="168"/>
    </location>
</feature>
<feature type="signal peptide" evidence="2">
    <location>
        <begin position="1"/>
        <end position="22"/>
    </location>
</feature>